<accession>A0A934JZW9</accession>
<dbReference type="PANTHER" id="PTHR35525">
    <property type="entry name" value="BLL6575 PROTEIN"/>
    <property type="match status" value="1"/>
</dbReference>
<gene>
    <name evidence="2" type="ORF">JF922_12950</name>
</gene>
<proteinExistence type="predicted"/>
<dbReference type="EMBL" id="JAEKNR010000136">
    <property type="protein sequence ID" value="MBJ7598976.1"/>
    <property type="molecule type" value="Genomic_DNA"/>
</dbReference>
<dbReference type="Proteomes" id="UP000612893">
    <property type="component" value="Unassembled WGS sequence"/>
</dbReference>
<dbReference type="InterPro" id="IPR021005">
    <property type="entry name" value="Znf_CGNR"/>
</dbReference>
<dbReference type="Gene3D" id="1.10.3300.10">
    <property type="entry name" value="Jann2411-like domain"/>
    <property type="match status" value="1"/>
</dbReference>
<dbReference type="SUPFAM" id="SSF160904">
    <property type="entry name" value="Jann2411-like"/>
    <property type="match status" value="1"/>
</dbReference>
<dbReference type="RefSeq" id="WP_338202266.1">
    <property type="nucleotide sequence ID" value="NZ_JAEKNR010000136.1"/>
</dbReference>
<evidence type="ECO:0000313" key="3">
    <source>
        <dbReference type="Proteomes" id="UP000612893"/>
    </source>
</evidence>
<name>A0A934JZW9_9BACT</name>
<feature type="domain" description="Zinc finger CGNR" evidence="1">
    <location>
        <begin position="135"/>
        <end position="178"/>
    </location>
</feature>
<dbReference type="PANTHER" id="PTHR35525:SF3">
    <property type="entry name" value="BLL6575 PROTEIN"/>
    <property type="match status" value="1"/>
</dbReference>
<comment type="caution">
    <text evidence="2">The sequence shown here is derived from an EMBL/GenBank/DDBJ whole genome shotgun (WGS) entry which is preliminary data.</text>
</comment>
<evidence type="ECO:0000259" key="1">
    <source>
        <dbReference type="Pfam" id="PF11706"/>
    </source>
</evidence>
<dbReference type="Pfam" id="PF07336">
    <property type="entry name" value="ABATE"/>
    <property type="match status" value="1"/>
</dbReference>
<dbReference type="InterPro" id="IPR010852">
    <property type="entry name" value="ABATE"/>
</dbReference>
<dbReference type="InterPro" id="IPR023286">
    <property type="entry name" value="ABATE_dom_sf"/>
</dbReference>
<evidence type="ECO:0000313" key="2">
    <source>
        <dbReference type="EMBL" id="MBJ7598976.1"/>
    </source>
</evidence>
<keyword evidence="3" id="KW-1185">Reference proteome</keyword>
<protein>
    <submittedName>
        <fullName evidence="2">CGNR zinc finger domain-containing protein</fullName>
    </submittedName>
</protein>
<reference evidence="2" key="1">
    <citation type="submission" date="2020-10" db="EMBL/GenBank/DDBJ databases">
        <title>Ca. Dormibacterota MAGs.</title>
        <authorList>
            <person name="Montgomery K."/>
        </authorList>
    </citation>
    <scope>NUCLEOTIDE SEQUENCE [LARGE SCALE GENOMIC DNA]</scope>
    <source>
        <strain evidence="2">SC8812_S17_10</strain>
    </source>
</reference>
<sequence>MAGDEMGRLVLVKDFVNTLDIEEGREELGGPAELAGWLSERGLLSPATTAATAEEHALALSTRETIRRLLLVNNGEEGRPEDLATLDRLAAKASLTPRFSAEGVRLEPRSGGVAGALGRLLAIVAEAMAEGSWNRLKACSNHGCQWAFYDRSKNHSAHWCSMKVCGNRAKARQFREKRAAGLTP</sequence>
<dbReference type="AlphaFoldDB" id="A0A934JZW9"/>
<organism evidence="2 3">
    <name type="scientific">Candidatus Nephthysia bennettiae</name>
    <dbReference type="NCBI Taxonomy" id="3127016"/>
    <lineage>
        <taxon>Bacteria</taxon>
        <taxon>Bacillati</taxon>
        <taxon>Candidatus Dormiibacterota</taxon>
        <taxon>Candidatus Dormibacteria</taxon>
        <taxon>Candidatus Dormibacterales</taxon>
        <taxon>Candidatus Dormibacteraceae</taxon>
        <taxon>Candidatus Nephthysia</taxon>
    </lineage>
</organism>
<dbReference type="Pfam" id="PF11706">
    <property type="entry name" value="zf-CGNR"/>
    <property type="match status" value="1"/>
</dbReference>